<dbReference type="Proteomes" id="UP000000763">
    <property type="component" value="Chromosome 2"/>
</dbReference>
<name>Q6H688_ORYSJ</name>
<dbReference type="EMBL" id="AP005006">
    <property type="protein sequence ID" value="BAD25690.1"/>
    <property type="molecule type" value="Genomic_DNA"/>
</dbReference>
<reference evidence="1" key="1">
    <citation type="submission" date="2002-03" db="EMBL/GenBank/DDBJ databases">
        <title>Oryza sativa nipponbare(GA3) genomic DNA, chromosome 2, PAC clone:P0519E06.</title>
        <authorList>
            <person name="Sasaki T."/>
            <person name="Matsumoto T."/>
            <person name="Yamamoto K."/>
        </authorList>
    </citation>
    <scope>NUCLEOTIDE SEQUENCE</scope>
</reference>
<dbReference type="EMBL" id="AP005289">
    <property type="protein sequence ID" value="BAD25761.1"/>
    <property type="molecule type" value="Genomic_DNA"/>
</dbReference>
<gene>
    <name evidence="2" type="ORF">OJ1112_F09.9</name>
    <name evidence="1" type="ORF">P0519E06.39</name>
</gene>
<protein>
    <submittedName>
        <fullName evidence="2">Uncharacterized protein</fullName>
    </submittedName>
</protein>
<reference evidence="2" key="2">
    <citation type="submission" date="2002-05" db="EMBL/GenBank/DDBJ databases">
        <title>Oryza sativa nipponbare(GA3) genomic DNA, chromosome 2, BAC clone:OJ1112_F09.</title>
        <authorList>
            <person name="Sasaki T."/>
            <person name="Matsumoto T."/>
            <person name="Katayose Y."/>
        </authorList>
    </citation>
    <scope>NUCLEOTIDE SEQUENCE</scope>
</reference>
<evidence type="ECO:0000313" key="1">
    <source>
        <dbReference type="EMBL" id="BAD25690.1"/>
    </source>
</evidence>
<reference evidence="3" key="4">
    <citation type="journal article" date="2008" name="Nucleic Acids Res.">
        <title>The rice annotation project database (RAP-DB): 2008 update.</title>
        <authorList>
            <consortium name="The rice annotation project (RAP)"/>
        </authorList>
    </citation>
    <scope>GENOME REANNOTATION</scope>
    <source>
        <strain evidence="3">cv. Nipponbare</strain>
    </source>
</reference>
<evidence type="ECO:0000313" key="3">
    <source>
        <dbReference type="Proteomes" id="UP000000763"/>
    </source>
</evidence>
<accession>Q6H688</accession>
<reference evidence="3" key="3">
    <citation type="journal article" date="2005" name="Nature">
        <title>The map-based sequence of the rice genome.</title>
        <authorList>
            <consortium name="International rice genome sequencing project (IRGSP)"/>
            <person name="Matsumoto T."/>
            <person name="Wu J."/>
            <person name="Kanamori H."/>
            <person name="Katayose Y."/>
            <person name="Fujisawa M."/>
            <person name="Namiki N."/>
            <person name="Mizuno H."/>
            <person name="Yamamoto K."/>
            <person name="Antonio B.A."/>
            <person name="Baba T."/>
            <person name="Sakata K."/>
            <person name="Nagamura Y."/>
            <person name="Aoki H."/>
            <person name="Arikawa K."/>
            <person name="Arita K."/>
            <person name="Bito T."/>
            <person name="Chiden Y."/>
            <person name="Fujitsuka N."/>
            <person name="Fukunaka R."/>
            <person name="Hamada M."/>
            <person name="Harada C."/>
            <person name="Hayashi A."/>
            <person name="Hijishita S."/>
            <person name="Honda M."/>
            <person name="Hosokawa S."/>
            <person name="Ichikawa Y."/>
            <person name="Idonuma A."/>
            <person name="Iijima M."/>
            <person name="Ikeda M."/>
            <person name="Ikeno M."/>
            <person name="Ito K."/>
            <person name="Ito S."/>
            <person name="Ito T."/>
            <person name="Ito Y."/>
            <person name="Ito Y."/>
            <person name="Iwabuchi A."/>
            <person name="Kamiya K."/>
            <person name="Karasawa W."/>
            <person name="Kurita K."/>
            <person name="Katagiri S."/>
            <person name="Kikuta A."/>
            <person name="Kobayashi H."/>
            <person name="Kobayashi N."/>
            <person name="Machita K."/>
            <person name="Maehara T."/>
            <person name="Masukawa M."/>
            <person name="Mizubayashi T."/>
            <person name="Mukai Y."/>
            <person name="Nagasaki H."/>
            <person name="Nagata Y."/>
            <person name="Naito S."/>
            <person name="Nakashima M."/>
            <person name="Nakama Y."/>
            <person name="Nakamichi Y."/>
            <person name="Nakamura M."/>
            <person name="Meguro A."/>
            <person name="Negishi M."/>
            <person name="Ohta I."/>
            <person name="Ohta T."/>
            <person name="Okamoto M."/>
            <person name="Ono N."/>
            <person name="Saji S."/>
            <person name="Sakaguchi M."/>
            <person name="Sakai K."/>
            <person name="Shibata M."/>
            <person name="Shimokawa T."/>
            <person name="Song J."/>
            <person name="Takazaki Y."/>
            <person name="Terasawa K."/>
            <person name="Tsugane M."/>
            <person name="Tsuji K."/>
            <person name="Ueda S."/>
            <person name="Waki K."/>
            <person name="Yamagata H."/>
            <person name="Yamamoto M."/>
            <person name="Yamamoto S."/>
            <person name="Yamane H."/>
            <person name="Yoshiki S."/>
            <person name="Yoshihara R."/>
            <person name="Yukawa K."/>
            <person name="Zhong H."/>
            <person name="Yano M."/>
            <person name="Yuan Q."/>
            <person name="Ouyang S."/>
            <person name="Liu J."/>
            <person name="Jones K.M."/>
            <person name="Gansberger K."/>
            <person name="Moffat K."/>
            <person name="Hill J."/>
            <person name="Bera J."/>
            <person name="Fadrosh D."/>
            <person name="Jin S."/>
            <person name="Johri S."/>
            <person name="Kim M."/>
            <person name="Overton L."/>
            <person name="Reardon M."/>
            <person name="Tsitrin T."/>
            <person name="Vuong H."/>
            <person name="Weaver B."/>
            <person name="Ciecko A."/>
            <person name="Tallon L."/>
            <person name="Jackson J."/>
            <person name="Pai G."/>
            <person name="Aken S.V."/>
            <person name="Utterback T."/>
            <person name="Reidmuller S."/>
            <person name="Feldblyum T."/>
            <person name="Hsiao J."/>
            <person name="Zismann V."/>
            <person name="Iobst S."/>
            <person name="de Vazeille A.R."/>
            <person name="Buell C.R."/>
            <person name="Ying K."/>
            <person name="Li Y."/>
            <person name="Lu T."/>
            <person name="Huang Y."/>
            <person name="Zhao Q."/>
            <person name="Feng Q."/>
            <person name="Zhang L."/>
            <person name="Zhu J."/>
            <person name="Weng Q."/>
            <person name="Mu J."/>
            <person name="Lu Y."/>
            <person name="Fan D."/>
            <person name="Liu Y."/>
            <person name="Guan J."/>
            <person name="Zhang Y."/>
            <person name="Yu S."/>
            <person name="Liu X."/>
            <person name="Zhang Y."/>
            <person name="Hong G."/>
            <person name="Han B."/>
            <person name="Choisne N."/>
            <person name="Demange N."/>
            <person name="Orjeda G."/>
            <person name="Samain S."/>
            <person name="Cattolico L."/>
            <person name="Pelletier E."/>
            <person name="Couloux A."/>
            <person name="Segurens B."/>
            <person name="Wincker P."/>
            <person name="D'Hont A."/>
            <person name="Scarpelli C."/>
            <person name="Weissenbach J."/>
            <person name="Salanoubat M."/>
            <person name="Quetier F."/>
            <person name="Yu Y."/>
            <person name="Kim H.R."/>
            <person name="Rambo T."/>
            <person name="Currie J."/>
            <person name="Collura K."/>
            <person name="Luo M."/>
            <person name="Yang T."/>
            <person name="Ammiraju J.S.S."/>
            <person name="Engler F."/>
            <person name="Soderlund C."/>
            <person name="Wing R.A."/>
            <person name="Palmer L.E."/>
            <person name="de la Bastide M."/>
            <person name="Spiegel L."/>
            <person name="Nascimento L."/>
            <person name="Zutavern T."/>
            <person name="O'Shaughnessy A."/>
            <person name="Dike S."/>
            <person name="Dedhia N."/>
            <person name="Preston R."/>
            <person name="Balija V."/>
            <person name="McCombie W.R."/>
            <person name="Chow T."/>
            <person name="Chen H."/>
            <person name="Chung M."/>
            <person name="Chen C."/>
            <person name="Shaw J."/>
            <person name="Wu H."/>
            <person name="Hsiao K."/>
            <person name="Chao Y."/>
            <person name="Chu M."/>
            <person name="Cheng C."/>
            <person name="Hour A."/>
            <person name="Lee P."/>
            <person name="Lin S."/>
            <person name="Lin Y."/>
            <person name="Liou J."/>
            <person name="Liu S."/>
            <person name="Hsing Y."/>
            <person name="Raghuvanshi S."/>
            <person name="Mohanty A."/>
            <person name="Bharti A.K."/>
            <person name="Gaur A."/>
            <person name="Gupta V."/>
            <person name="Kumar D."/>
            <person name="Ravi V."/>
            <person name="Vij S."/>
            <person name="Kapur A."/>
            <person name="Khurana P."/>
            <person name="Khurana P."/>
            <person name="Khurana J.P."/>
            <person name="Tyagi A.K."/>
            <person name="Gaikwad K."/>
            <person name="Singh A."/>
            <person name="Dalal V."/>
            <person name="Srivastava S."/>
            <person name="Dixit A."/>
            <person name="Pal A.K."/>
            <person name="Ghazi I.A."/>
            <person name="Yadav M."/>
            <person name="Pandit A."/>
            <person name="Bhargava A."/>
            <person name="Sureshbabu K."/>
            <person name="Batra K."/>
            <person name="Sharma T.R."/>
            <person name="Mohapatra T."/>
            <person name="Singh N.K."/>
            <person name="Messing J."/>
            <person name="Nelson A.B."/>
            <person name="Fuks G."/>
            <person name="Kavchok S."/>
            <person name="Keizer G."/>
            <person name="Linton E."/>
            <person name="Llaca V."/>
            <person name="Song R."/>
            <person name="Tanyolac B."/>
            <person name="Young S."/>
            <person name="Ho-Il K."/>
            <person name="Hahn J.H."/>
            <person name="Sangsakoo G."/>
            <person name="Vanavichit A."/>
            <person name="de Mattos Luiz.A.T."/>
            <person name="Zimmer P.D."/>
            <person name="Malone G."/>
            <person name="Dellagostin O."/>
            <person name="de Oliveira A.C."/>
            <person name="Bevan M."/>
            <person name="Bancroft I."/>
            <person name="Minx P."/>
            <person name="Cordum H."/>
            <person name="Wilson R."/>
            <person name="Cheng Z."/>
            <person name="Jin W."/>
            <person name="Jiang J."/>
            <person name="Leong S.A."/>
            <person name="Iwama H."/>
            <person name="Gojobori T."/>
            <person name="Itoh T."/>
            <person name="Niimura Y."/>
            <person name="Fujii Y."/>
            <person name="Habara T."/>
            <person name="Sakai H."/>
            <person name="Sato Y."/>
            <person name="Wilson G."/>
            <person name="Kumar K."/>
            <person name="McCouch S."/>
            <person name="Juretic N."/>
            <person name="Hoen D."/>
            <person name="Wright S."/>
            <person name="Bruskiewich R."/>
            <person name="Bureau T."/>
            <person name="Miyao A."/>
            <person name="Hirochika H."/>
            <person name="Nishikawa T."/>
            <person name="Kadowaki K."/>
            <person name="Sugiura M."/>
            <person name="Burr B."/>
            <person name="Sasaki T."/>
        </authorList>
    </citation>
    <scope>NUCLEOTIDE SEQUENCE [LARGE SCALE GENOMIC DNA]</scope>
    <source>
        <strain evidence="3">cv. Nipponbare</strain>
    </source>
</reference>
<organism evidence="2 3">
    <name type="scientific">Oryza sativa subsp. japonica</name>
    <name type="common">Rice</name>
    <dbReference type="NCBI Taxonomy" id="39947"/>
    <lineage>
        <taxon>Eukaryota</taxon>
        <taxon>Viridiplantae</taxon>
        <taxon>Streptophyta</taxon>
        <taxon>Embryophyta</taxon>
        <taxon>Tracheophyta</taxon>
        <taxon>Spermatophyta</taxon>
        <taxon>Magnoliopsida</taxon>
        <taxon>Liliopsida</taxon>
        <taxon>Poales</taxon>
        <taxon>Poaceae</taxon>
        <taxon>BOP clade</taxon>
        <taxon>Oryzoideae</taxon>
        <taxon>Oryzeae</taxon>
        <taxon>Oryzinae</taxon>
        <taxon>Oryza</taxon>
        <taxon>Oryza sativa</taxon>
    </lineage>
</organism>
<evidence type="ECO:0000313" key="2">
    <source>
        <dbReference type="EMBL" id="BAD25761.1"/>
    </source>
</evidence>
<dbReference type="AlphaFoldDB" id="Q6H688"/>
<proteinExistence type="predicted"/>
<sequence length="80" mass="8962">MATADRPLFLNLLFRTGYFHLSGSGIEIFLIMPKVGAFCSSWRRGEYLIRESNGTWVGPEKEASSMVQRRAKGMENGCST</sequence>